<dbReference type="PANTHER" id="PTHR30298">
    <property type="entry name" value="H REPEAT-ASSOCIATED PREDICTED TRANSPOSASE"/>
    <property type="match status" value="1"/>
</dbReference>
<evidence type="ECO:0008006" key="2">
    <source>
        <dbReference type="Google" id="ProtNLM"/>
    </source>
</evidence>
<gene>
    <name evidence="1" type="ORF">VP371_00024</name>
</gene>
<dbReference type="EMBL" id="MT898242">
    <property type="protein sequence ID" value="QOS23457.1"/>
    <property type="molecule type" value="Genomic_DNA"/>
</dbReference>
<dbReference type="AlphaFoldDB" id="A0A7M1W8T5"/>
<accession>A0A7M1W8T5</accession>
<dbReference type="PANTHER" id="PTHR30298:SF0">
    <property type="entry name" value="PROTEIN YBFL-RELATED"/>
    <property type="match status" value="1"/>
</dbReference>
<sequence length="66" mass="7327">MKDCHEITKDEVIAIDGKIVRGSYSKPEERSVIYMVNAFATAHGLCLGQSKVDDKTNENTEVSKLL</sequence>
<name>A0A7M1W8T5_VIBPH</name>
<proteinExistence type="predicted"/>
<organism evidence="1">
    <name type="scientific">Vibrio parahaemolyticus</name>
    <dbReference type="NCBI Taxonomy" id="670"/>
    <lineage>
        <taxon>Bacteria</taxon>
        <taxon>Pseudomonadati</taxon>
        <taxon>Pseudomonadota</taxon>
        <taxon>Gammaproteobacteria</taxon>
        <taxon>Vibrionales</taxon>
        <taxon>Vibrionaceae</taxon>
        <taxon>Vibrio</taxon>
    </lineage>
</organism>
<evidence type="ECO:0000313" key="1">
    <source>
        <dbReference type="EMBL" id="QOS23457.1"/>
    </source>
</evidence>
<dbReference type="InterPro" id="IPR051698">
    <property type="entry name" value="Transposase_11-like"/>
</dbReference>
<reference evidence="1" key="1">
    <citation type="submission" date="2020-08" db="EMBL/GenBank/DDBJ databases">
        <title>Genetic structure, function and evolution of capsule biosynthesis loci in Vibrio parahaemolyticus.</title>
        <authorList>
            <person name="Li L."/>
            <person name="Bian S."/>
        </authorList>
    </citation>
    <scope>NUCLEOTIDE SEQUENCE</scope>
    <source>
        <strain evidence="1">VP371</strain>
    </source>
</reference>
<protein>
    <recommendedName>
        <fullName evidence="2">Transposase</fullName>
    </recommendedName>
</protein>